<dbReference type="RefSeq" id="WP_169494668.1">
    <property type="nucleotide sequence ID" value="NZ_JABBGM010000010.1"/>
</dbReference>
<accession>A0A7Y0BRY0</accession>
<comment type="caution">
    <text evidence="2">The sequence shown here is derived from an EMBL/GenBank/DDBJ whole genome shotgun (WGS) entry which is preliminary data.</text>
</comment>
<evidence type="ECO:0000313" key="3">
    <source>
        <dbReference type="Proteomes" id="UP000583556"/>
    </source>
</evidence>
<evidence type="ECO:0000256" key="1">
    <source>
        <dbReference type="SAM" id="Phobius"/>
    </source>
</evidence>
<protein>
    <submittedName>
        <fullName evidence="2">Uncharacterized protein</fullName>
    </submittedName>
</protein>
<evidence type="ECO:0000313" key="2">
    <source>
        <dbReference type="EMBL" id="NML95456.1"/>
    </source>
</evidence>
<dbReference type="AlphaFoldDB" id="A0A7Y0BRY0"/>
<keyword evidence="1" id="KW-0472">Membrane</keyword>
<proteinExistence type="predicted"/>
<name>A0A7Y0BRY0_9SPHN</name>
<organism evidence="2 3">
    <name type="scientific">Novosphingobium olei</name>
    <dbReference type="NCBI Taxonomy" id="2728851"/>
    <lineage>
        <taxon>Bacteria</taxon>
        <taxon>Pseudomonadati</taxon>
        <taxon>Pseudomonadota</taxon>
        <taxon>Alphaproteobacteria</taxon>
        <taxon>Sphingomonadales</taxon>
        <taxon>Sphingomonadaceae</taxon>
        <taxon>Novosphingobium</taxon>
    </lineage>
</organism>
<feature type="transmembrane region" description="Helical" evidence="1">
    <location>
        <begin position="32"/>
        <end position="52"/>
    </location>
</feature>
<reference evidence="2 3" key="1">
    <citation type="submission" date="2020-04" db="EMBL/GenBank/DDBJ databases">
        <title>Novosphingobium sp. TW-4 isolated from soil.</title>
        <authorList>
            <person name="Dahal R.H."/>
            <person name="Chaudhary D.K."/>
        </authorList>
    </citation>
    <scope>NUCLEOTIDE SEQUENCE [LARGE SCALE GENOMIC DNA]</scope>
    <source>
        <strain evidence="2 3">TW-4</strain>
    </source>
</reference>
<dbReference type="EMBL" id="JABBGM010000010">
    <property type="protein sequence ID" value="NML95456.1"/>
    <property type="molecule type" value="Genomic_DNA"/>
</dbReference>
<gene>
    <name evidence="2" type="ORF">HHL27_17405</name>
</gene>
<feature type="transmembrane region" description="Helical" evidence="1">
    <location>
        <begin position="6"/>
        <end position="25"/>
    </location>
</feature>
<keyword evidence="3" id="KW-1185">Reference proteome</keyword>
<keyword evidence="1" id="KW-1133">Transmembrane helix</keyword>
<keyword evidence="1" id="KW-0812">Transmembrane</keyword>
<dbReference type="Proteomes" id="UP000583556">
    <property type="component" value="Unassembled WGS sequence"/>
</dbReference>
<sequence>MSEEHSRWIVVSLVLLVAIPLQVVIIKARWDYVNGFDWLMLVLLIVLGWAHIEAPTPDP</sequence>